<accession>A0A7G5GNG9</accession>
<dbReference type="AlphaFoldDB" id="A0A7G5GNG9"/>
<dbReference type="Proteomes" id="UP000515369">
    <property type="component" value="Chromosome"/>
</dbReference>
<dbReference type="EMBL" id="CP059732">
    <property type="protein sequence ID" value="QMW00411.1"/>
    <property type="molecule type" value="Genomic_DNA"/>
</dbReference>
<dbReference type="KEGG" id="sfol:H3H32_20625"/>
<evidence type="ECO:0000256" key="1">
    <source>
        <dbReference type="SAM" id="Coils"/>
    </source>
</evidence>
<protein>
    <submittedName>
        <fullName evidence="2">Uncharacterized protein</fullName>
    </submittedName>
</protein>
<sequence length="74" mass="8061">MNSLEKRLISLQQKLEHLNAEMATLIALASSEKTIDSVTDVQANPSIGSITSTGKRSSVGLNRYHQLRTHEGAL</sequence>
<dbReference type="RefSeq" id="WP_182457528.1">
    <property type="nucleotide sequence ID" value="NZ_CP059732.1"/>
</dbReference>
<feature type="coiled-coil region" evidence="1">
    <location>
        <begin position="1"/>
        <end position="28"/>
    </location>
</feature>
<organism evidence="2 3">
    <name type="scientific">Spirosoma foliorum</name>
    <dbReference type="NCBI Taxonomy" id="2710596"/>
    <lineage>
        <taxon>Bacteria</taxon>
        <taxon>Pseudomonadati</taxon>
        <taxon>Bacteroidota</taxon>
        <taxon>Cytophagia</taxon>
        <taxon>Cytophagales</taxon>
        <taxon>Cytophagaceae</taxon>
        <taxon>Spirosoma</taxon>
    </lineage>
</organism>
<keyword evidence="3" id="KW-1185">Reference proteome</keyword>
<keyword evidence="1" id="KW-0175">Coiled coil</keyword>
<proteinExistence type="predicted"/>
<reference evidence="2 3" key="1">
    <citation type="submission" date="2020-07" db="EMBL/GenBank/DDBJ databases">
        <title>Spirosoma foliorum sp. nov., isolated from the leaves on the Nejang mountain Korea, Republic of.</title>
        <authorList>
            <person name="Ho H."/>
            <person name="Lee Y.-J."/>
            <person name="Nurcahyanto D.-A."/>
            <person name="Kim S.-G."/>
        </authorList>
    </citation>
    <scope>NUCLEOTIDE SEQUENCE [LARGE SCALE GENOMIC DNA]</scope>
    <source>
        <strain evidence="2 3">PL0136</strain>
    </source>
</reference>
<evidence type="ECO:0000313" key="2">
    <source>
        <dbReference type="EMBL" id="QMW00411.1"/>
    </source>
</evidence>
<name>A0A7G5GNG9_9BACT</name>
<evidence type="ECO:0000313" key="3">
    <source>
        <dbReference type="Proteomes" id="UP000515369"/>
    </source>
</evidence>
<gene>
    <name evidence="2" type="ORF">H3H32_20625</name>
</gene>